<proteinExistence type="predicted"/>
<dbReference type="EMBL" id="CP141261">
    <property type="protein sequence ID" value="WRL62482.1"/>
    <property type="molecule type" value="Genomic_DNA"/>
</dbReference>
<gene>
    <name evidence="2" type="ORF">U6N30_21050</name>
</gene>
<evidence type="ECO:0000259" key="1">
    <source>
        <dbReference type="Pfam" id="PF00753"/>
    </source>
</evidence>
<sequence length="141" mass="15192">MSGQVTQPHLELKAPPPLPEGGLRVMALGGLGEIGRNMAVLEFDGSLLVIDCGVLFPEAEQPGIDLILPDFGVIEHRLDDITAVVLTHGHEDHIGAIPYLLRLREDIPLVGSRFTLALVAAKLREHRLDPTLVEVAAGRTT</sequence>
<dbReference type="PANTHER" id="PTHR43694">
    <property type="entry name" value="RIBONUCLEASE J"/>
    <property type="match status" value="1"/>
</dbReference>
<dbReference type="PANTHER" id="PTHR43694:SF1">
    <property type="entry name" value="RIBONUCLEASE J"/>
    <property type="match status" value="1"/>
</dbReference>
<name>A0ABZ1AVA8_9ACTN</name>
<dbReference type="Pfam" id="PF00753">
    <property type="entry name" value="Lactamase_B"/>
    <property type="match status" value="1"/>
</dbReference>
<keyword evidence="3" id="KW-1185">Reference proteome</keyword>
<feature type="domain" description="Metallo-beta-lactamase" evidence="1">
    <location>
        <begin position="34"/>
        <end position="103"/>
    </location>
</feature>
<evidence type="ECO:0000313" key="2">
    <source>
        <dbReference type="EMBL" id="WRL62482.1"/>
    </source>
</evidence>
<dbReference type="Proteomes" id="UP001324287">
    <property type="component" value="Chromosome"/>
</dbReference>
<dbReference type="SUPFAM" id="SSF56281">
    <property type="entry name" value="Metallo-hydrolase/oxidoreductase"/>
    <property type="match status" value="1"/>
</dbReference>
<dbReference type="InterPro" id="IPR001279">
    <property type="entry name" value="Metallo-B-lactamas"/>
</dbReference>
<reference evidence="2 3" key="1">
    <citation type="submission" date="2023-12" db="EMBL/GenBank/DDBJ databases">
        <title>Blastococcus brunescens sp. nov., an actonobacterium isolated from sandstone collected in sahara desert.</title>
        <authorList>
            <person name="Gtari M."/>
            <person name="Ghodhbane F."/>
        </authorList>
    </citation>
    <scope>NUCLEOTIDE SEQUENCE [LARGE SCALE GENOMIC DNA]</scope>
    <source>
        <strain evidence="2 3">BMG 8361</strain>
    </source>
</reference>
<dbReference type="InterPro" id="IPR036866">
    <property type="entry name" value="RibonucZ/Hydroxyglut_hydro"/>
</dbReference>
<organism evidence="2 3">
    <name type="scientific">Blastococcus brunescens</name>
    <dbReference type="NCBI Taxonomy" id="1564165"/>
    <lineage>
        <taxon>Bacteria</taxon>
        <taxon>Bacillati</taxon>
        <taxon>Actinomycetota</taxon>
        <taxon>Actinomycetes</taxon>
        <taxon>Geodermatophilales</taxon>
        <taxon>Geodermatophilaceae</taxon>
        <taxon>Blastococcus</taxon>
    </lineage>
</organism>
<accession>A0ABZ1AVA8</accession>
<evidence type="ECO:0000313" key="3">
    <source>
        <dbReference type="Proteomes" id="UP001324287"/>
    </source>
</evidence>
<dbReference type="RefSeq" id="WP_324273836.1">
    <property type="nucleotide sequence ID" value="NZ_CP141261.1"/>
</dbReference>
<protein>
    <submittedName>
        <fullName evidence="2">MBL fold metallo-hydrolase</fullName>
    </submittedName>
</protein>
<dbReference type="Gene3D" id="3.60.15.10">
    <property type="entry name" value="Ribonuclease Z/Hydroxyacylglutathione hydrolase-like"/>
    <property type="match status" value="1"/>
</dbReference>